<dbReference type="GO" id="GO:0006598">
    <property type="term" value="P:polyamine catabolic process"/>
    <property type="evidence" value="ECO:0007669"/>
    <property type="project" value="TreeGrafter"/>
</dbReference>
<dbReference type="InterPro" id="IPR029062">
    <property type="entry name" value="Class_I_gatase-like"/>
</dbReference>
<keyword evidence="2" id="KW-1185">Reference proteome</keyword>
<dbReference type="AlphaFoldDB" id="A0A2G5P7G7"/>
<dbReference type="InterPro" id="IPR011697">
    <property type="entry name" value="Peptidase_C26"/>
</dbReference>
<dbReference type="Pfam" id="PF07722">
    <property type="entry name" value="Peptidase_C26"/>
    <property type="match status" value="1"/>
</dbReference>
<dbReference type="SUPFAM" id="SSF52317">
    <property type="entry name" value="Class I glutamine amidotransferase-like"/>
    <property type="match status" value="1"/>
</dbReference>
<name>A0A2G5P7G7_9MYCO</name>
<gene>
    <name evidence="1" type="ORF">CQY22_013450</name>
</gene>
<sequence length="248" mass="26082">MLARRSARPTGGSVRAALFHLRTERPEAREFQDVLDELNRGALRAATLLGWQTRLFASAEAPVQASLDAAADADVVVLLGGEDIDPQRYGGAADYPGGGGHEPDADAAHLAVIEQALARRQPLLGVCRGLQVVNVALGGTLIQDLGPDSAHRSAAGAGMARFTTARVNADGLPEAAGAGPVYCSHHQAVDRLGSGLQVVARAPDGVVEAVVHTRAPITGVQWHPEHPAVAETQLTRLLRRLEAQHRNT</sequence>
<proteinExistence type="predicted"/>
<dbReference type="STRING" id="85968.GCA_900073015_03403"/>
<dbReference type="EMBL" id="PDCN02000018">
    <property type="protein sequence ID" value="PIB74319.1"/>
    <property type="molecule type" value="Genomic_DNA"/>
</dbReference>
<accession>A0A2G5P7G7</accession>
<dbReference type="OrthoDB" id="9813383at2"/>
<comment type="caution">
    <text evidence="1">The sequence shown here is derived from an EMBL/GenBank/DDBJ whole genome shotgun (WGS) entry which is preliminary data.</text>
</comment>
<dbReference type="PANTHER" id="PTHR43235">
    <property type="entry name" value="GLUTAMINE AMIDOTRANSFERASE PB2B2.05-RELATED"/>
    <property type="match status" value="1"/>
</dbReference>
<dbReference type="GO" id="GO:0033969">
    <property type="term" value="F:gamma-glutamyl-gamma-aminobutyrate hydrolase activity"/>
    <property type="evidence" value="ECO:0007669"/>
    <property type="project" value="TreeGrafter"/>
</dbReference>
<reference evidence="1 2" key="1">
    <citation type="journal article" date="2017" name="Infect. Genet. Evol.">
        <title>The new phylogeny of the genus Mycobacterium: The old and the news.</title>
        <authorList>
            <person name="Tortoli E."/>
            <person name="Fedrizzi T."/>
            <person name="Meehan C.J."/>
            <person name="Trovato A."/>
            <person name="Grottola A."/>
            <person name="Giacobazzi E."/>
            <person name="Serpini G.F."/>
            <person name="Tagliazucchi S."/>
            <person name="Fabio A."/>
            <person name="Bettua C."/>
            <person name="Bertorelli R."/>
            <person name="Frascaro F."/>
            <person name="De Sanctis V."/>
            <person name="Pecorari M."/>
            <person name="Jousson O."/>
            <person name="Segata N."/>
            <person name="Cirillo D.M."/>
        </authorList>
    </citation>
    <scope>NUCLEOTIDE SEQUENCE [LARGE SCALE GENOMIC DNA]</scope>
    <source>
        <strain evidence="1 2">CIP1034565</strain>
    </source>
</reference>
<evidence type="ECO:0000313" key="1">
    <source>
        <dbReference type="EMBL" id="PIB74319.1"/>
    </source>
</evidence>
<protein>
    <submittedName>
        <fullName evidence="1">Uncharacterized protein</fullName>
    </submittedName>
</protein>
<dbReference type="PANTHER" id="PTHR43235:SF1">
    <property type="entry name" value="GLUTAMINE AMIDOTRANSFERASE PB2B2.05-RELATED"/>
    <property type="match status" value="1"/>
</dbReference>
<dbReference type="Gene3D" id="3.40.50.880">
    <property type="match status" value="1"/>
</dbReference>
<dbReference type="Proteomes" id="UP000230551">
    <property type="component" value="Unassembled WGS sequence"/>
</dbReference>
<evidence type="ECO:0000313" key="2">
    <source>
        <dbReference type="Proteomes" id="UP000230551"/>
    </source>
</evidence>
<dbReference type="PROSITE" id="PS51273">
    <property type="entry name" value="GATASE_TYPE_1"/>
    <property type="match status" value="1"/>
</dbReference>
<organism evidence="1 2">
    <name type="scientific">Mycolicibacterium brumae</name>
    <dbReference type="NCBI Taxonomy" id="85968"/>
    <lineage>
        <taxon>Bacteria</taxon>
        <taxon>Bacillati</taxon>
        <taxon>Actinomycetota</taxon>
        <taxon>Actinomycetes</taxon>
        <taxon>Mycobacteriales</taxon>
        <taxon>Mycobacteriaceae</taxon>
        <taxon>Mycolicibacterium</taxon>
    </lineage>
</organism>
<dbReference type="InterPro" id="IPR044668">
    <property type="entry name" value="PuuD-like"/>
</dbReference>
<dbReference type="GO" id="GO:0005829">
    <property type="term" value="C:cytosol"/>
    <property type="evidence" value="ECO:0007669"/>
    <property type="project" value="TreeGrafter"/>
</dbReference>